<evidence type="ECO:0000256" key="5">
    <source>
        <dbReference type="ARBA" id="ARBA00048542"/>
    </source>
</evidence>
<dbReference type="GeneID" id="82256959"/>
<dbReference type="GO" id="GO:0016655">
    <property type="term" value="F:oxidoreductase activity, acting on NAD(P)H, quinone or similar compound as acceptor"/>
    <property type="evidence" value="ECO:0007669"/>
    <property type="project" value="InterPro"/>
</dbReference>
<dbReference type="EC" id="1.7.1.17" evidence="6"/>
<dbReference type="RefSeq" id="WP_074745805.1">
    <property type="nucleotide sequence ID" value="NZ_FNYS01000006.1"/>
</dbReference>
<comment type="caution">
    <text evidence="6">Lacks conserved residue(s) required for the propagation of feature annotation.</text>
</comment>
<comment type="function">
    <text evidence="6">Quinone reductase that provides resistance to thiol-specific stress caused by electrophilic quinones.</text>
</comment>
<comment type="cofactor">
    <cofactor evidence="6">
        <name>FMN</name>
        <dbReference type="ChEBI" id="CHEBI:58210"/>
    </cofactor>
    <text evidence="6">Binds 1 FMN per subunit.</text>
</comment>
<reference evidence="8 9" key="1">
    <citation type="submission" date="2016-10" db="EMBL/GenBank/DDBJ databases">
        <authorList>
            <person name="de Groot N.N."/>
        </authorList>
    </citation>
    <scope>NUCLEOTIDE SEQUENCE [LARGE SCALE GENOMIC DNA]</scope>
    <source>
        <strain evidence="8 9">DSM 23048</strain>
    </source>
</reference>
<dbReference type="EMBL" id="FNYS01000006">
    <property type="protein sequence ID" value="SEI89839.1"/>
    <property type="molecule type" value="Genomic_DNA"/>
</dbReference>
<dbReference type="EC" id="1.6.5.-" evidence="6"/>
<organism evidence="8 9">
    <name type="scientific">Myroides marinus</name>
    <dbReference type="NCBI Taxonomy" id="703342"/>
    <lineage>
        <taxon>Bacteria</taxon>
        <taxon>Pseudomonadati</taxon>
        <taxon>Bacteroidota</taxon>
        <taxon>Flavobacteriia</taxon>
        <taxon>Flavobacteriales</taxon>
        <taxon>Flavobacteriaceae</taxon>
        <taxon>Myroides</taxon>
    </lineage>
</organism>
<gene>
    <name evidence="6" type="primary">azoR</name>
    <name evidence="8" type="ORF">SAMN04488018_106165</name>
</gene>
<dbReference type="PANTHER" id="PTHR43741:SF4">
    <property type="entry name" value="FMN-DEPENDENT NADH:QUINONE OXIDOREDUCTASE"/>
    <property type="match status" value="1"/>
</dbReference>
<sequence>MKTILHITSSARAEESYSTNLGKEIINLLKVAYPLVVIDTWDLVQTPPPLYTSEMIQSFYISPAQPGYSEINELKYANELLTRLNSADIIIISTPTYNFTVSAHLKAWIDQLVRVGVTYTYNETGNRVGLISNKKVYLAIASGGLQPKGNLVKDYLADYIKDVFKTYVGITDIDTYRIEGTAFPNFLPNYREDLKDF</sequence>
<evidence type="ECO:0000256" key="1">
    <source>
        <dbReference type="ARBA" id="ARBA00022630"/>
    </source>
</evidence>
<feature type="binding site" evidence="6">
    <location>
        <begin position="16"/>
        <end position="18"/>
    </location>
    <ligand>
        <name>FMN</name>
        <dbReference type="ChEBI" id="CHEBI:58210"/>
    </ligand>
</feature>
<comment type="catalytic activity">
    <reaction evidence="5">
        <text>N,N-dimethyl-1,4-phenylenediamine + anthranilate + 2 NAD(+) = 2-(4-dimethylaminophenyl)diazenylbenzoate + 2 NADH + 2 H(+)</text>
        <dbReference type="Rhea" id="RHEA:55872"/>
        <dbReference type="ChEBI" id="CHEBI:15378"/>
        <dbReference type="ChEBI" id="CHEBI:15783"/>
        <dbReference type="ChEBI" id="CHEBI:16567"/>
        <dbReference type="ChEBI" id="CHEBI:57540"/>
        <dbReference type="ChEBI" id="CHEBI:57945"/>
        <dbReference type="ChEBI" id="CHEBI:71579"/>
        <dbReference type="EC" id="1.7.1.17"/>
    </reaction>
    <physiologicalReaction direction="right-to-left" evidence="5">
        <dbReference type="Rhea" id="RHEA:55874"/>
    </physiologicalReaction>
</comment>
<evidence type="ECO:0000259" key="7">
    <source>
        <dbReference type="Pfam" id="PF02525"/>
    </source>
</evidence>
<keyword evidence="2 6" id="KW-0288">FMN</keyword>
<comment type="function">
    <text evidence="6">Also exhibits azoreductase activity. Catalyzes the reductive cleavage of the azo bond in aromatic azo compounds to the corresponding amines.</text>
</comment>
<evidence type="ECO:0000313" key="8">
    <source>
        <dbReference type="EMBL" id="SEI89839.1"/>
    </source>
</evidence>
<keyword evidence="4 6" id="KW-0520">NAD</keyword>
<accession>A0A1H6UBW9</accession>
<evidence type="ECO:0000256" key="3">
    <source>
        <dbReference type="ARBA" id="ARBA00023002"/>
    </source>
</evidence>
<evidence type="ECO:0000256" key="2">
    <source>
        <dbReference type="ARBA" id="ARBA00022643"/>
    </source>
</evidence>
<keyword evidence="3 6" id="KW-0560">Oxidoreductase</keyword>
<keyword evidence="1 6" id="KW-0285">Flavoprotein</keyword>
<dbReference type="Proteomes" id="UP000183077">
    <property type="component" value="Unassembled WGS sequence"/>
</dbReference>
<dbReference type="AlphaFoldDB" id="A0A1H6UBW9"/>
<dbReference type="GO" id="GO:0009055">
    <property type="term" value="F:electron transfer activity"/>
    <property type="evidence" value="ECO:0007669"/>
    <property type="project" value="UniProtKB-UniRule"/>
</dbReference>
<protein>
    <recommendedName>
        <fullName evidence="6">FMN dependent NADH:quinone oxidoreductase</fullName>
        <ecNumber evidence="6">1.6.5.-</ecNumber>
    </recommendedName>
    <alternativeName>
        <fullName evidence="6">Azo-dye reductase</fullName>
    </alternativeName>
    <alternativeName>
        <fullName evidence="6">FMN-dependent NADH-azo compound oxidoreductase</fullName>
    </alternativeName>
    <alternativeName>
        <fullName evidence="6">FMN-dependent NADH-azoreductase</fullName>
        <ecNumber evidence="6">1.7.1.17</ecNumber>
    </alternativeName>
</protein>
<comment type="subunit">
    <text evidence="6">Homodimer.</text>
</comment>
<dbReference type="PANTHER" id="PTHR43741">
    <property type="entry name" value="FMN-DEPENDENT NADH-AZOREDUCTASE 1"/>
    <property type="match status" value="1"/>
</dbReference>
<feature type="binding site" evidence="6">
    <location>
        <position position="10"/>
    </location>
    <ligand>
        <name>FMN</name>
        <dbReference type="ChEBI" id="CHEBI:58210"/>
    </ligand>
</feature>
<dbReference type="GO" id="GO:0016652">
    <property type="term" value="F:oxidoreductase activity, acting on NAD(P)H as acceptor"/>
    <property type="evidence" value="ECO:0007669"/>
    <property type="project" value="UniProtKB-UniRule"/>
</dbReference>
<evidence type="ECO:0000256" key="4">
    <source>
        <dbReference type="ARBA" id="ARBA00023027"/>
    </source>
</evidence>
<dbReference type="InterPro" id="IPR003680">
    <property type="entry name" value="Flavodoxin_fold"/>
</dbReference>
<dbReference type="InterPro" id="IPR029039">
    <property type="entry name" value="Flavoprotein-like_sf"/>
</dbReference>
<evidence type="ECO:0000256" key="6">
    <source>
        <dbReference type="HAMAP-Rule" id="MF_01216"/>
    </source>
</evidence>
<dbReference type="Pfam" id="PF02525">
    <property type="entry name" value="Flavodoxin_2"/>
    <property type="match status" value="1"/>
</dbReference>
<comment type="similarity">
    <text evidence="6">Belongs to the azoreductase type 1 family.</text>
</comment>
<dbReference type="Gene3D" id="3.40.50.360">
    <property type="match status" value="1"/>
</dbReference>
<dbReference type="InterPro" id="IPR050104">
    <property type="entry name" value="FMN-dep_NADH:Q_OxRdtase_AzoR1"/>
</dbReference>
<evidence type="ECO:0000313" key="9">
    <source>
        <dbReference type="Proteomes" id="UP000183077"/>
    </source>
</evidence>
<dbReference type="SUPFAM" id="SSF52218">
    <property type="entry name" value="Flavoproteins"/>
    <property type="match status" value="1"/>
</dbReference>
<dbReference type="InterPro" id="IPR023048">
    <property type="entry name" value="NADH:quinone_OxRdtase_FMN_depd"/>
</dbReference>
<proteinExistence type="inferred from homology"/>
<dbReference type="HAMAP" id="MF_01216">
    <property type="entry name" value="Azoreductase_type1"/>
    <property type="match status" value="1"/>
</dbReference>
<comment type="catalytic activity">
    <reaction evidence="6">
        <text>2 a quinone + NADH + H(+) = 2 a 1,4-benzosemiquinone + NAD(+)</text>
        <dbReference type="Rhea" id="RHEA:65952"/>
        <dbReference type="ChEBI" id="CHEBI:15378"/>
        <dbReference type="ChEBI" id="CHEBI:57540"/>
        <dbReference type="ChEBI" id="CHEBI:57945"/>
        <dbReference type="ChEBI" id="CHEBI:132124"/>
        <dbReference type="ChEBI" id="CHEBI:134225"/>
    </reaction>
</comment>
<feature type="domain" description="Flavodoxin-like fold" evidence="7">
    <location>
        <begin position="2"/>
        <end position="185"/>
    </location>
</feature>
<name>A0A1H6UBW9_9FLAO</name>
<dbReference type="GO" id="GO:0010181">
    <property type="term" value="F:FMN binding"/>
    <property type="evidence" value="ECO:0007669"/>
    <property type="project" value="UniProtKB-UniRule"/>
</dbReference>